<dbReference type="InterPro" id="IPR001683">
    <property type="entry name" value="PX_dom"/>
</dbReference>
<reference evidence="2 3" key="1">
    <citation type="submission" date="2023-11" db="EMBL/GenBank/DDBJ databases">
        <title>Halocaridina rubra genome assembly.</title>
        <authorList>
            <person name="Smith C."/>
        </authorList>
    </citation>
    <scope>NUCLEOTIDE SEQUENCE [LARGE SCALE GENOMIC DNA]</scope>
    <source>
        <strain evidence="2">EP-1</strain>
        <tissue evidence="2">Whole</tissue>
    </source>
</reference>
<dbReference type="InterPro" id="IPR037436">
    <property type="entry name" value="SNX14_PX"/>
</dbReference>
<dbReference type="Pfam" id="PF08628">
    <property type="entry name" value="Nexin_C"/>
    <property type="match status" value="1"/>
</dbReference>
<dbReference type="GO" id="GO:0005770">
    <property type="term" value="C:late endosome"/>
    <property type="evidence" value="ECO:0007669"/>
    <property type="project" value="TreeGrafter"/>
</dbReference>
<dbReference type="CDD" id="cd06877">
    <property type="entry name" value="PX_SNX14"/>
    <property type="match status" value="1"/>
</dbReference>
<organism evidence="2 3">
    <name type="scientific">Halocaridina rubra</name>
    <name type="common">Hawaiian red shrimp</name>
    <dbReference type="NCBI Taxonomy" id="373956"/>
    <lineage>
        <taxon>Eukaryota</taxon>
        <taxon>Metazoa</taxon>
        <taxon>Ecdysozoa</taxon>
        <taxon>Arthropoda</taxon>
        <taxon>Crustacea</taxon>
        <taxon>Multicrustacea</taxon>
        <taxon>Malacostraca</taxon>
        <taxon>Eumalacostraca</taxon>
        <taxon>Eucarida</taxon>
        <taxon>Decapoda</taxon>
        <taxon>Pleocyemata</taxon>
        <taxon>Caridea</taxon>
        <taxon>Atyoidea</taxon>
        <taxon>Atyidae</taxon>
        <taxon>Halocaridina</taxon>
    </lineage>
</organism>
<evidence type="ECO:0000259" key="1">
    <source>
        <dbReference type="PROSITE" id="PS50195"/>
    </source>
</evidence>
<sequence>MAKKNKGKVVVQRVGSGLKKVLKPSVVVGDEDDRAFYDIDEAGDISLLMAEEGGGLSQSQSGLEGLTSSFRDLSAWRVCIPSVEPRIDANNKTYYAFIVNVTRIDVTGAEHPDEVHWEVERRYHEFYILETKLTEFHGEFQDNQLPPRRSLFTSKDIGFMQSRRQIFEEFLQKLLQKHALKGSQLLFLFLKTKDEFTNTYLPDVSIGRLIRDVPRKLIKERGQHLDAFISVFLSSTVTSSKTKSKLEWDDMSSANDQSNLSGPSKSLEHCLFGNNAKTLPSPSHDPPPPPPATMNVTGVYDTVLYLVVRVYGLSISALRWCMCIRLLVGNTVDAAISWYLRRKLALALAPPRIIKLIHLVRDALFLDPPSDRTDADKRCRENDLRREVISLLPSWLRKFLFTEDHYHEGANTLVNLFQQPVLNKQLSYVLLDGVINQLFPELTLEPELSPFLNS</sequence>
<dbReference type="Gene3D" id="3.30.1520.10">
    <property type="entry name" value="Phox-like domain"/>
    <property type="match status" value="1"/>
</dbReference>
<dbReference type="Proteomes" id="UP001381693">
    <property type="component" value="Unassembled WGS sequence"/>
</dbReference>
<dbReference type="PANTHER" id="PTHR22775">
    <property type="entry name" value="SORTING NEXIN"/>
    <property type="match status" value="1"/>
</dbReference>
<dbReference type="SUPFAM" id="SSF64268">
    <property type="entry name" value="PX domain"/>
    <property type="match status" value="1"/>
</dbReference>
<dbReference type="PANTHER" id="PTHR22775:SF44">
    <property type="entry name" value="SORTING NEXIN-14"/>
    <property type="match status" value="1"/>
</dbReference>
<evidence type="ECO:0000313" key="2">
    <source>
        <dbReference type="EMBL" id="KAK7076525.1"/>
    </source>
</evidence>
<evidence type="ECO:0000313" key="3">
    <source>
        <dbReference type="Proteomes" id="UP001381693"/>
    </source>
</evidence>
<comment type="caution">
    <text evidence="2">The sequence shown here is derived from an EMBL/GenBank/DDBJ whole genome shotgun (WGS) entry which is preliminary data.</text>
</comment>
<feature type="domain" description="PX" evidence="1">
    <location>
        <begin position="75"/>
        <end position="197"/>
    </location>
</feature>
<protein>
    <submittedName>
        <fullName evidence="2">Sorting nexin-14</fullName>
    </submittedName>
</protein>
<keyword evidence="3" id="KW-1185">Reference proteome</keyword>
<dbReference type="Pfam" id="PF00787">
    <property type="entry name" value="PX"/>
    <property type="match status" value="1"/>
</dbReference>
<dbReference type="InterPro" id="IPR013937">
    <property type="entry name" value="Sorting_nexin_C"/>
</dbReference>
<dbReference type="GO" id="GO:0035091">
    <property type="term" value="F:phosphatidylinositol binding"/>
    <property type="evidence" value="ECO:0007669"/>
    <property type="project" value="InterPro"/>
</dbReference>
<dbReference type="EMBL" id="JAXCGZ010009637">
    <property type="protein sequence ID" value="KAK7076525.1"/>
    <property type="molecule type" value="Genomic_DNA"/>
</dbReference>
<gene>
    <name evidence="2" type="primary">SNX14_2</name>
    <name evidence="2" type="ORF">SK128_020889</name>
</gene>
<proteinExistence type="predicted"/>
<dbReference type="GO" id="GO:0097352">
    <property type="term" value="P:autophagosome maturation"/>
    <property type="evidence" value="ECO:0007669"/>
    <property type="project" value="TreeGrafter"/>
</dbReference>
<dbReference type="SMART" id="SM00312">
    <property type="entry name" value="PX"/>
    <property type="match status" value="1"/>
</dbReference>
<accession>A0AAN9A908</accession>
<name>A0AAN9A908_HALRR</name>
<dbReference type="AlphaFoldDB" id="A0AAN9A908"/>
<dbReference type="InterPro" id="IPR036871">
    <property type="entry name" value="PX_dom_sf"/>
</dbReference>
<dbReference type="PROSITE" id="PS50195">
    <property type="entry name" value="PX"/>
    <property type="match status" value="1"/>
</dbReference>